<evidence type="ECO:0000256" key="1">
    <source>
        <dbReference type="SAM" id="MobiDB-lite"/>
    </source>
</evidence>
<dbReference type="AlphaFoldDB" id="A0AAV7FYL2"/>
<feature type="compositionally biased region" description="Basic and acidic residues" evidence="1">
    <location>
        <begin position="67"/>
        <end position="79"/>
    </location>
</feature>
<gene>
    <name evidence="2" type="ORF">IEQ34_022835</name>
</gene>
<dbReference type="EMBL" id="JAGFBR010000019">
    <property type="protein sequence ID" value="KAH0449035.1"/>
    <property type="molecule type" value="Genomic_DNA"/>
</dbReference>
<protein>
    <submittedName>
        <fullName evidence="2">Uncharacterized protein</fullName>
    </submittedName>
</protein>
<name>A0AAV7FYL2_DENCH</name>
<keyword evidence="3" id="KW-1185">Reference proteome</keyword>
<organism evidence="2 3">
    <name type="scientific">Dendrobium chrysotoxum</name>
    <name type="common">Orchid</name>
    <dbReference type="NCBI Taxonomy" id="161865"/>
    <lineage>
        <taxon>Eukaryota</taxon>
        <taxon>Viridiplantae</taxon>
        <taxon>Streptophyta</taxon>
        <taxon>Embryophyta</taxon>
        <taxon>Tracheophyta</taxon>
        <taxon>Spermatophyta</taxon>
        <taxon>Magnoliopsida</taxon>
        <taxon>Liliopsida</taxon>
        <taxon>Asparagales</taxon>
        <taxon>Orchidaceae</taxon>
        <taxon>Epidendroideae</taxon>
        <taxon>Malaxideae</taxon>
        <taxon>Dendrobiinae</taxon>
        <taxon>Dendrobium</taxon>
    </lineage>
</organism>
<accession>A0AAV7FYL2</accession>
<reference evidence="2 3" key="1">
    <citation type="journal article" date="2021" name="Hortic Res">
        <title>Chromosome-scale assembly of the Dendrobium chrysotoxum genome enhances the understanding of orchid evolution.</title>
        <authorList>
            <person name="Zhang Y."/>
            <person name="Zhang G.Q."/>
            <person name="Zhang D."/>
            <person name="Liu X.D."/>
            <person name="Xu X.Y."/>
            <person name="Sun W.H."/>
            <person name="Yu X."/>
            <person name="Zhu X."/>
            <person name="Wang Z.W."/>
            <person name="Zhao X."/>
            <person name="Zhong W.Y."/>
            <person name="Chen H."/>
            <person name="Yin W.L."/>
            <person name="Huang T."/>
            <person name="Niu S.C."/>
            <person name="Liu Z.J."/>
        </authorList>
    </citation>
    <scope>NUCLEOTIDE SEQUENCE [LARGE SCALE GENOMIC DNA]</scope>
    <source>
        <strain evidence="2">Lindl</strain>
    </source>
</reference>
<evidence type="ECO:0000313" key="3">
    <source>
        <dbReference type="Proteomes" id="UP000775213"/>
    </source>
</evidence>
<dbReference type="Proteomes" id="UP000775213">
    <property type="component" value="Unassembled WGS sequence"/>
</dbReference>
<comment type="caution">
    <text evidence="2">The sequence shown here is derived from an EMBL/GenBank/DDBJ whole genome shotgun (WGS) entry which is preliminary data.</text>
</comment>
<proteinExistence type="predicted"/>
<evidence type="ECO:0000313" key="2">
    <source>
        <dbReference type="EMBL" id="KAH0449035.1"/>
    </source>
</evidence>
<sequence>MTPHENITEDERYDHLFNPTRKRICRQMMKLVSFSWAHSICARLLHCRRSPPHSRDRGFGISSETVAEMREEATRSQGY</sequence>
<feature type="region of interest" description="Disordered" evidence="1">
    <location>
        <begin position="51"/>
        <end position="79"/>
    </location>
</feature>